<accession>A0A5P1RDW4</accession>
<reference evidence="15 16" key="1">
    <citation type="journal article" date="2019" name="Biochem. Eng. J.">
        <title>Metabolic engineering of the marine bacteria Neptunomonas concharum for the production of acetoin and meso-2,3-butanediol from acetate.</title>
        <authorList>
            <person name="Li W."/>
            <person name="Pu N."/>
            <person name="Liu C.-X."/>
            <person name="Yuan Q.-P."/>
            <person name="Li Z.-J."/>
        </authorList>
    </citation>
    <scope>NUCLEOTIDE SEQUENCE [LARGE SCALE GENOMIC DNA]</scope>
    <source>
        <strain evidence="15 16">JCM17730</strain>
    </source>
</reference>
<dbReference type="OrthoDB" id="9797618at2"/>
<evidence type="ECO:0000256" key="11">
    <source>
        <dbReference type="ARBA" id="ARBA00023237"/>
    </source>
</evidence>
<dbReference type="Gene3D" id="2.50.20.10">
    <property type="entry name" value="Lipoprotein localisation LolA/LolB/LppX"/>
    <property type="match status" value="1"/>
</dbReference>
<evidence type="ECO:0000256" key="13">
    <source>
        <dbReference type="HAMAP-Rule" id="MF_00233"/>
    </source>
</evidence>
<comment type="subunit">
    <text evidence="3 13">Monomer.</text>
</comment>
<dbReference type="Pfam" id="PF03550">
    <property type="entry name" value="LolB"/>
    <property type="match status" value="1"/>
</dbReference>
<keyword evidence="9 13" id="KW-0564">Palmitate</keyword>
<keyword evidence="5 13" id="KW-0813">Transport</keyword>
<keyword evidence="11 13" id="KW-0998">Cell outer membrane</keyword>
<dbReference type="KEGG" id="ncu:F0U83_14520"/>
<evidence type="ECO:0000256" key="2">
    <source>
        <dbReference type="ARBA" id="ARBA00009696"/>
    </source>
</evidence>
<organism evidence="15 16">
    <name type="scientific">Neptunomonas concharum</name>
    <dbReference type="NCBI Taxonomy" id="1031538"/>
    <lineage>
        <taxon>Bacteria</taxon>
        <taxon>Pseudomonadati</taxon>
        <taxon>Pseudomonadota</taxon>
        <taxon>Gammaproteobacteria</taxon>
        <taxon>Oceanospirillales</taxon>
        <taxon>Oceanospirillaceae</taxon>
        <taxon>Neptunomonas</taxon>
    </lineage>
</organism>
<comment type="similarity">
    <text evidence="2 13">Belongs to the LolB family.</text>
</comment>
<dbReference type="GO" id="GO:0009279">
    <property type="term" value="C:cell outer membrane"/>
    <property type="evidence" value="ECO:0007669"/>
    <property type="project" value="UniProtKB-SubCell"/>
</dbReference>
<dbReference type="HAMAP" id="MF_00233">
    <property type="entry name" value="LolB"/>
    <property type="match status" value="1"/>
</dbReference>
<keyword evidence="10 13" id="KW-0143">Chaperone</keyword>
<keyword evidence="8 13" id="KW-0472">Membrane</keyword>
<dbReference type="InterPro" id="IPR029046">
    <property type="entry name" value="LolA/LolB/LppX"/>
</dbReference>
<evidence type="ECO:0000256" key="3">
    <source>
        <dbReference type="ARBA" id="ARBA00011245"/>
    </source>
</evidence>
<dbReference type="RefSeq" id="WP_138987954.1">
    <property type="nucleotide sequence ID" value="NZ_CP043869.1"/>
</dbReference>
<evidence type="ECO:0000256" key="7">
    <source>
        <dbReference type="ARBA" id="ARBA00022927"/>
    </source>
</evidence>
<dbReference type="PROSITE" id="PS51257">
    <property type="entry name" value="PROKAR_LIPOPROTEIN"/>
    <property type="match status" value="1"/>
</dbReference>
<keyword evidence="12 13" id="KW-0449">Lipoprotein</keyword>
<evidence type="ECO:0000313" key="16">
    <source>
        <dbReference type="Proteomes" id="UP000324760"/>
    </source>
</evidence>
<evidence type="ECO:0000313" key="15">
    <source>
        <dbReference type="EMBL" id="QEQ97839.1"/>
    </source>
</evidence>
<proteinExistence type="inferred from homology"/>
<dbReference type="AlphaFoldDB" id="A0A5P1RDW4"/>
<comment type="function">
    <text evidence="13">Plays a critical role in the incorporation of lipoproteins in the outer membrane after they are released by the LolA protein.</text>
</comment>
<protein>
    <recommendedName>
        <fullName evidence="4 13">Outer-membrane lipoprotein LolB</fullName>
    </recommendedName>
</protein>
<evidence type="ECO:0000256" key="10">
    <source>
        <dbReference type="ARBA" id="ARBA00023186"/>
    </source>
</evidence>
<evidence type="ECO:0000256" key="12">
    <source>
        <dbReference type="ARBA" id="ARBA00023288"/>
    </source>
</evidence>
<evidence type="ECO:0000256" key="6">
    <source>
        <dbReference type="ARBA" id="ARBA00022729"/>
    </source>
</evidence>
<keyword evidence="7 13" id="KW-0653">Protein transport</keyword>
<evidence type="ECO:0000256" key="5">
    <source>
        <dbReference type="ARBA" id="ARBA00022448"/>
    </source>
</evidence>
<dbReference type="GO" id="GO:0015031">
    <property type="term" value="P:protein transport"/>
    <property type="evidence" value="ECO:0007669"/>
    <property type="project" value="UniProtKB-KW"/>
</dbReference>
<dbReference type="CDD" id="cd16326">
    <property type="entry name" value="LolB"/>
    <property type="match status" value="1"/>
</dbReference>
<evidence type="ECO:0000256" key="8">
    <source>
        <dbReference type="ARBA" id="ARBA00023136"/>
    </source>
</evidence>
<dbReference type="Proteomes" id="UP000324760">
    <property type="component" value="Chromosome"/>
</dbReference>
<keyword evidence="6 13" id="KW-0732">Signal</keyword>
<sequence length="202" mass="22373">MSIASKLLSVTLLALLFSGCSLAPKITTPTPSEPEAWQAQRDNLNSFQHWMATGKIGVRTPSESLSATFTWKQNIDQFNVHIQGPLGQGSASLQGDQYYASLEVPGEQSISAGGPDELLALRFGWDLPVRDAHYWIKGIPSPAHEYQATFDGDRLFTLTQLGWTITYPRYANNGAINLPEKLILTREGLKITLIINNWQKTD</sequence>
<dbReference type="NCBIfam" id="TIGR00548">
    <property type="entry name" value="lolB"/>
    <property type="match status" value="1"/>
</dbReference>
<dbReference type="GO" id="GO:0044874">
    <property type="term" value="P:lipoprotein localization to outer membrane"/>
    <property type="evidence" value="ECO:0007669"/>
    <property type="project" value="UniProtKB-UniRule"/>
</dbReference>
<feature type="signal peptide" evidence="14">
    <location>
        <begin position="1"/>
        <end position="23"/>
    </location>
</feature>
<gene>
    <name evidence="13 15" type="primary">lolB</name>
    <name evidence="15" type="ORF">F0U83_14520</name>
</gene>
<dbReference type="InterPro" id="IPR004565">
    <property type="entry name" value="OM_lipoprot_LolB"/>
</dbReference>
<keyword evidence="16" id="KW-1185">Reference proteome</keyword>
<feature type="chain" id="PRO_5024837122" description="Outer-membrane lipoprotein LolB" evidence="14">
    <location>
        <begin position="24"/>
        <end position="202"/>
    </location>
</feature>
<dbReference type="EMBL" id="CP043869">
    <property type="protein sequence ID" value="QEQ97839.1"/>
    <property type="molecule type" value="Genomic_DNA"/>
</dbReference>
<dbReference type="SUPFAM" id="SSF89392">
    <property type="entry name" value="Prokaryotic lipoproteins and lipoprotein localization factors"/>
    <property type="match status" value="1"/>
</dbReference>
<evidence type="ECO:0000256" key="14">
    <source>
        <dbReference type="SAM" id="SignalP"/>
    </source>
</evidence>
<evidence type="ECO:0000256" key="9">
    <source>
        <dbReference type="ARBA" id="ARBA00023139"/>
    </source>
</evidence>
<evidence type="ECO:0000256" key="4">
    <source>
        <dbReference type="ARBA" id="ARBA00016202"/>
    </source>
</evidence>
<name>A0A5P1RDW4_9GAMM</name>
<comment type="subcellular location">
    <subcellularLocation>
        <location evidence="1 13">Cell outer membrane</location>
        <topology evidence="1 13">Lipid-anchor</topology>
    </subcellularLocation>
</comment>
<evidence type="ECO:0000256" key="1">
    <source>
        <dbReference type="ARBA" id="ARBA00004459"/>
    </source>
</evidence>